<evidence type="ECO:0000313" key="2">
    <source>
        <dbReference type="EMBL" id="SVE60077.1"/>
    </source>
</evidence>
<protein>
    <recommendedName>
        <fullName evidence="1">DUF2914 domain-containing protein</fullName>
    </recommendedName>
</protein>
<accession>A0A383ET94</accession>
<gene>
    <name evidence="2" type="ORF">METZ01_LOCUS512931</name>
</gene>
<dbReference type="AlphaFoldDB" id="A0A383ET94"/>
<name>A0A383ET94_9ZZZZ</name>
<dbReference type="Pfam" id="PF11141">
    <property type="entry name" value="DUF2914"/>
    <property type="match status" value="1"/>
</dbReference>
<organism evidence="2">
    <name type="scientific">marine metagenome</name>
    <dbReference type="NCBI Taxonomy" id="408172"/>
    <lineage>
        <taxon>unclassified sequences</taxon>
        <taxon>metagenomes</taxon>
        <taxon>ecological metagenomes</taxon>
    </lineage>
</organism>
<sequence>KIIFHEWYNNNLLFAKVKMQIGWSYNWHTWSYINVTPELEGMWKIIVTDTLNIRYDSLSFNIKDISLQ</sequence>
<evidence type="ECO:0000259" key="1">
    <source>
        <dbReference type="Pfam" id="PF11141"/>
    </source>
</evidence>
<dbReference type="InterPro" id="IPR022606">
    <property type="entry name" value="DUF2914"/>
</dbReference>
<feature type="domain" description="DUF2914" evidence="1">
    <location>
        <begin position="3"/>
        <end position="62"/>
    </location>
</feature>
<feature type="non-terminal residue" evidence="2">
    <location>
        <position position="1"/>
    </location>
</feature>
<dbReference type="EMBL" id="UINC01228667">
    <property type="protein sequence ID" value="SVE60077.1"/>
    <property type="molecule type" value="Genomic_DNA"/>
</dbReference>
<proteinExistence type="predicted"/>
<reference evidence="2" key="1">
    <citation type="submission" date="2018-05" db="EMBL/GenBank/DDBJ databases">
        <authorList>
            <person name="Lanie J.A."/>
            <person name="Ng W.-L."/>
            <person name="Kazmierczak K.M."/>
            <person name="Andrzejewski T.M."/>
            <person name="Davidsen T.M."/>
            <person name="Wayne K.J."/>
            <person name="Tettelin H."/>
            <person name="Glass J.I."/>
            <person name="Rusch D."/>
            <person name="Podicherti R."/>
            <person name="Tsui H.-C.T."/>
            <person name="Winkler M.E."/>
        </authorList>
    </citation>
    <scope>NUCLEOTIDE SEQUENCE</scope>
</reference>